<evidence type="ECO:0008006" key="3">
    <source>
        <dbReference type="Google" id="ProtNLM"/>
    </source>
</evidence>
<protein>
    <recommendedName>
        <fullName evidence="3">DNA condensation protein</fullName>
    </recommendedName>
</protein>
<evidence type="ECO:0000313" key="2">
    <source>
        <dbReference type="Proteomes" id="UP000279386"/>
    </source>
</evidence>
<reference evidence="1 2" key="1">
    <citation type="submission" date="2016-07" db="EMBL/GenBank/DDBJ databases">
        <authorList>
            <person name="Millard A."/>
        </authorList>
    </citation>
    <scope>NUCLEOTIDE SEQUENCE [LARGE SCALE GENOMIC DNA]</scope>
</reference>
<dbReference type="Proteomes" id="UP000279386">
    <property type="component" value="Segment"/>
</dbReference>
<organism evidence="1 2">
    <name type="scientific">Escherichia phage vB_Eco_slurp01</name>
    <dbReference type="NCBI Taxonomy" id="1874688"/>
    <lineage>
        <taxon>Viruses</taxon>
        <taxon>Duplodnaviria</taxon>
        <taxon>Heunggongvirae</taxon>
        <taxon>Uroviricota</taxon>
        <taxon>Caudoviricetes</taxon>
        <taxon>Asteriusvirus</taxon>
        <taxon>Asteriusvirus PBECO4</taxon>
    </lineage>
</organism>
<proteinExistence type="predicted"/>
<sequence>MLPFVRMFDYGNIAPGVPTPKDFFLSVLSGKPTMLMLLDNGEVWGCSNNRQLLGLNSTASAYGKPYFVMENVKLMFAASWGTLLITKDNKVKYAGSQVMFKGSSNFWGTFQDFTTNYTSVGIDISTIEKVVFNSGTLFLRTTNGDLWGHGDNAKGYFGKGNTVANFTPTKIMTNTLDFWLTNRNAIVQTGPKQFYATGDNYYYQMGVTTTGYITTWTQIFKDATDDPEFEYNAMRTSHATLILYGKGTTFYASGRNYMSSWGVSGAPVDVNTTLYKGTLPFVPGDLTYFYAGREQAYWTNLIIDTNGVLYIAGTKNGGNTSNAPTFEVLPTPSSAVGFKCGTATRSYAIMDCTGNQFMYACGSTWSDPAGFTPMSTPLNHTWTHITDFKFNR</sequence>
<dbReference type="EMBL" id="LT603033">
    <property type="protein sequence ID" value="SCA80126.1"/>
    <property type="molecule type" value="Genomic_DNA"/>
</dbReference>
<dbReference type="Gene3D" id="2.130.10.30">
    <property type="entry name" value="Regulator of chromosome condensation 1/beta-lactamase-inhibitor protein II"/>
    <property type="match status" value="1"/>
</dbReference>
<accession>A0A1C3S620</accession>
<evidence type="ECO:0000313" key="1">
    <source>
        <dbReference type="EMBL" id="SCA80126.1"/>
    </source>
</evidence>
<name>A0A1C3S620_9CAUD</name>
<dbReference type="SUPFAM" id="SSF50985">
    <property type="entry name" value="RCC1/BLIP-II"/>
    <property type="match status" value="1"/>
</dbReference>
<gene>
    <name evidence="1" type="ORF">PSLUR01_00149</name>
</gene>
<dbReference type="InterPro" id="IPR009091">
    <property type="entry name" value="RCC1/BLIP-II"/>
</dbReference>